<evidence type="ECO:0000313" key="1">
    <source>
        <dbReference type="EMBL" id="KAA6185705.1"/>
    </source>
</evidence>
<dbReference type="RefSeq" id="WP_150055465.1">
    <property type="nucleotide sequence ID" value="NZ_VWXT01000051.1"/>
</dbReference>
<dbReference type="Proteomes" id="UP000323909">
    <property type="component" value="Unassembled WGS sequence"/>
</dbReference>
<evidence type="ECO:0000313" key="2">
    <source>
        <dbReference type="Proteomes" id="UP000323909"/>
    </source>
</evidence>
<protein>
    <submittedName>
        <fullName evidence="1">Uncharacterized protein</fullName>
    </submittedName>
</protein>
<accession>A0A5M8FRS1</accession>
<gene>
    <name evidence="1" type="ORF">F3K53_04425</name>
</gene>
<name>A0A5M8FRS1_PSEVE</name>
<dbReference type="AlphaFoldDB" id="A0A5M8FRS1"/>
<reference evidence="1 2" key="1">
    <citation type="submission" date="2019-09" db="EMBL/GenBank/DDBJ databases">
        <title>Genomic sequencing of 4 copper resistant soil isolates.</title>
        <authorList>
            <person name="Havryliuk O."/>
        </authorList>
    </citation>
    <scope>NUCLEOTIDE SEQUENCE [LARGE SCALE GENOMIC DNA]</scope>
    <source>
        <strain evidence="1 2">UKR4</strain>
    </source>
</reference>
<sequence length="284" mass="32001">MNFIYCDHGVIVEWLKGAPIATNAINKILDANLQPVYSPAHIEELAVPVQRSGLPEKTIIEEMKKLSLLTKNIEILPNSRRGLRKIHSEGDFGAFICIENPKKCYARVTYGYKPLNDLAESGQQLFSSSANRDANGRVPGTVNLRNPQDILQTDSVKQQILSEYHSIFHTGRQYAQAVTGISKQSPFVDIADPEGCINLLKGNHDATQAMIESVIKCLIRERYYPDPVKKYRSEMHDISHAVYASYFNLYVIEDEKSRKKCVAAYEFLGVNTRVLSPNEVIQDL</sequence>
<organism evidence="1 2">
    <name type="scientific">Pseudomonas veronii</name>
    <dbReference type="NCBI Taxonomy" id="76761"/>
    <lineage>
        <taxon>Bacteria</taxon>
        <taxon>Pseudomonadati</taxon>
        <taxon>Pseudomonadota</taxon>
        <taxon>Gammaproteobacteria</taxon>
        <taxon>Pseudomonadales</taxon>
        <taxon>Pseudomonadaceae</taxon>
        <taxon>Pseudomonas</taxon>
    </lineage>
</organism>
<dbReference type="EMBL" id="VWXT01000051">
    <property type="protein sequence ID" value="KAA6185705.1"/>
    <property type="molecule type" value="Genomic_DNA"/>
</dbReference>
<comment type="caution">
    <text evidence="1">The sequence shown here is derived from an EMBL/GenBank/DDBJ whole genome shotgun (WGS) entry which is preliminary data.</text>
</comment>
<proteinExistence type="predicted"/>